<dbReference type="InterPro" id="IPR020899">
    <property type="entry name" value="Arg_repress_C"/>
</dbReference>
<dbReference type="Proteomes" id="UP000632659">
    <property type="component" value="Unassembled WGS sequence"/>
</dbReference>
<keyword evidence="7" id="KW-0028">Amino-acid biosynthesis</keyword>
<gene>
    <name evidence="7 11" type="primary">argR</name>
    <name evidence="11" type="ORF">H8702_01730</name>
</gene>
<evidence type="ECO:0000256" key="6">
    <source>
        <dbReference type="ARBA" id="ARBA00023163"/>
    </source>
</evidence>
<evidence type="ECO:0000256" key="4">
    <source>
        <dbReference type="ARBA" id="ARBA00023015"/>
    </source>
</evidence>
<dbReference type="InterPro" id="IPR036390">
    <property type="entry name" value="WH_DNA-bd_sf"/>
</dbReference>
<dbReference type="Gene3D" id="1.10.10.10">
    <property type="entry name" value="Winged helix-like DNA-binding domain superfamily/Winged helix DNA-binding domain"/>
    <property type="match status" value="1"/>
</dbReference>
<sequence>MKESRHQKILEIIRNEEIYTQEGILEKLREAGFSVTQATVSRDIKKLNLIKVMTPSGKYKYICHTEHTQSASPVKYQSVFADAIREVDSAMNIVVIKCHVGFANAACAALDTMNLEGIVGTIAGDDTIFALMRSPTQAEYVVETIRELINR</sequence>
<keyword evidence="6 7" id="KW-0804">Transcription</keyword>
<evidence type="ECO:0000256" key="8">
    <source>
        <dbReference type="NCBIfam" id="TIGR01529"/>
    </source>
</evidence>
<dbReference type="GO" id="GO:0006526">
    <property type="term" value="P:L-arginine biosynthetic process"/>
    <property type="evidence" value="ECO:0007669"/>
    <property type="project" value="UniProtKB-UniPathway"/>
</dbReference>
<keyword evidence="5 7" id="KW-0238">DNA-binding</keyword>
<dbReference type="SUPFAM" id="SSF55252">
    <property type="entry name" value="C-terminal domain of arginine repressor"/>
    <property type="match status" value="1"/>
</dbReference>
<accession>A0A8J6PD22</accession>
<dbReference type="UniPathway" id="UPA00068"/>
<evidence type="ECO:0000259" key="9">
    <source>
        <dbReference type="Pfam" id="PF01316"/>
    </source>
</evidence>
<dbReference type="PANTHER" id="PTHR34471:SF1">
    <property type="entry name" value="ARGININE REPRESSOR"/>
    <property type="match status" value="1"/>
</dbReference>
<dbReference type="GO" id="GO:0034618">
    <property type="term" value="F:arginine binding"/>
    <property type="evidence" value="ECO:0007669"/>
    <property type="project" value="InterPro"/>
</dbReference>
<organism evidence="11 12">
    <name type="scientific">Massiliimalia timonensis</name>
    <dbReference type="NCBI Taxonomy" id="1987501"/>
    <lineage>
        <taxon>Bacteria</taxon>
        <taxon>Bacillati</taxon>
        <taxon>Bacillota</taxon>
        <taxon>Clostridia</taxon>
        <taxon>Eubacteriales</taxon>
        <taxon>Oscillospiraceae</taxon>
        <taxon>Massiliimalia</taxon>
    </lineage>
</organism>
<comment type="subcellular location">
    <subcellularLocation>
        <location evidence="1 7">Cytoplasm</location>
    </subcellularLocation>
</comment>
<dbReference type="AlphaFoldDB" id="A0A8J6PD22"/>
<dbReference type="Pfam" id="PF01316">
    <property type="entry name" value="Arg_repressor"/>
    <property type="match status" value="1"/>
</dbReference>
<dbReference type="InterPro" id="IPR020900">
    <property type="entry name" value="Arg_repress_DNA-bd"/>
</dbReference>
<name>A0A8J6PD22_9FIRM</name>
<feature type="domain" description="Arginine repressor DNA-binding" evidence="9">
    <location>
        <begin position="2"/>
        <end position="66"/>
    </location>
</feature>
<keyword evidence="7" id="KW-0678">Repressor</keyword>
<comment type="function">
    <text evidence="7">Regulates arginine biosynthesis genes.</text>
</comment>
<dbReference type="HAMAP" id="MF_00173">
    <property type="entry name" value="Arg_repressor"/>
    <property type="match status" value="1"/>
</dbReference>
<dbReference type="Gene3D" id="3.30.1360.40">
    <property type="match status" value="1"/>
</dbReference>
<comment type="pathway">
    <text evidence="7">Amino-acid biosynthesis; L-arginine biosynthesis [regulation].</text>
</comment>
<dbReference type="SUPFAM" id="SSF46785">
    <property type="entry name" value="Winged helix' DNA-binding domain"/>
    <property type="match status" value="1"/>
</dbReference>
<dbReference type="InterPro" id="IPR036388">
    <property type="entry name" value="WH-like_DNA-bd_sf"/>
</dbReference>
<dbReference type="GO" id="GO:0003700">
    <property type="term" value="F:DNA-binding transcription factor activity"/>
    <property type="evidence" value="ECO:0007669"/>
    <property type="project" value="UniProtKB-UniRule"/>
</dbReference>
<dbReference type="GO" id="GO:1900079">
    <property type="term" value="P:regulation of arginine biosynthetic process"/>
    <property type="evidence" value="ECO:0007669"/>
    <property type="project" value="UniProtKB-UniRule"/>
</dbReference>
<keyword evidence="3 7" id="KW-0963">Cytoplasm</keyword>
<evidence type="ECO:0000256" key="3">
    <source>
        <dbReference type="ARBA" id="ARBA00022490"/>
    </source>
</evidence>
<dbReference type="InterPro" id="IPR036251">
    <property type="entry name" value="Arg_repress_C_sf"/>
</dbReference>
<protein>
    <recommendedName>
        <fullName evidence="7 8">Arginine repressor</fullName>
    </recommendedName>
</protein>
<evidence type="ECO:0000256" key="2">
    <source>
        <dbReference type="ARBA" id="ARBA00008316"/>
    </source>
</evidence>
<evidence type="ECO:0000256" key="1">
    <source>
        <dbReference type="ARBA" id="ARBA00004496"/>
    </source>
</evidence>
<dbReference type="PRINTS" id="PR01467">
    <property type="entry name" value="ARGREPRESSOR"/>
</dbReference>
<comment type="similarity">
    <text evidence="2 7">Belongs to the ArgR family.</text>
</comment>
<dbReference type="EMBL" id="JACRTL010000001">
    <property type="protein sequence ID" value="MBC8609842.1"/>
    <property type="molecule type" value="Genomic_DNA"/>
</dbReference>
<keyword evidence="12" id="KW-1185">Reference proteome</keyword>
<comment type="caution">
    <text evidence="11">The sequence shown here is derived from an EMBL/GenBank/DDBJ whole genome shotgun (WGS) entry which is preliminary data.</text>
</comment>
<keyword evidence="4 7" id="KW-0805">Transcription regulation</keyword>
<dbReference type="GO" id="GO:0003677">
    <property type="term" value="F:DNA binding"/>
    <property type="evidence" value="ECO:0007669"/>
    <property type="project" value="UniProtKB-KW"/>
</dbReference>
<proteinExistence type="inferred from homology"/>
<evidence type="ECO:0000256" key="5">
    <source>
        <dbReference type="ARBA" id="ARBA00023125"/>
    </source>
</evidence>
<evidence type="ECO:0000256" key="7">
    <source>
        <dbReference type="HAMAP-Rule" id="MF_00173"/>
    </source>
</evidence>
<dbReference type="GO" id="GO:0005737">
    <property type="term" value="C:cytoplasm"/>
    <property type="evidence" value="ECO:0007669"/>
    <property type="project" value="UniProtKB-SubCell"/>
</dbReference>
<dbReference type="InterPro" id="IPR001669">
    <property type="entry name" value="Arg_repress"/>
</dbReference>
<evidence type="ECO:0000313" key="11">
    <source>
        <dbReference type="EMBL" id="MBC8609842.1"/>
    </source>
</evidence>
<dbReference type="Pfam" id="PF02863">
    <property type="entry name" value="Arg_repressor_C"/>
    <property type="match status" value="1"/>
</dbReference>
<dbReference type="GO" id="GO:0051259">
    <property type="term" value="P:protein complex oligomerization"/>
    <property type="evidence" value="ECO:0007669"/>
    <property type="project" value="InterPro"/>
</dbReference>
<dbReference type="PANTHER" id="PTHR34471">
    <property type="entry name" value="ARGININE REPRESSOR"/>
    <property type="match status" value="1"/>
</dbReference>
<feature type="domain" description="Arginine repressor C-terminal" evidence="10">
    <location>
        <begin position="80"/>
        <end position="146"/>
    </location>
</feature>
<dbReference type="RefSeq" id="WP_093988973.1">
    <property type="nucleotide sequence ID" value="NZ_FYDD01000003.1"/>
</dbReference>
<evidence type="ECO:0000313" key="12">
    <source>
        <dbReference type="Proteomes" id="UP000632659"/>
    </source>
</evidence>
<dbReference type="OrthoDB" id="9807089at2"/>
<keyword evidence="7" id="KW-0055">Arginine biosynthesis</keyword>
<reference evidence="11" key="1">
    <citation type="submission" date="2020-08" db="EMBL/GenBank/DDBJ databases">
        <title>Genome public.</title>
        <authorList>
            <person name="Liu C."/>
            <person name="Sun Q."/>
        </authorList>
    </citation>
    <scope>NUCLEOTIDE SEQUENCE</scope>
    <source>
        <strain evidence="11">NSJ-15</strain>
    </source>
</reference>
<dbReference type="NCBIfam" id="TIGR01529">
    <property type="entry name" value="argR_whole"/>
    <property type="match status" value="1"/>
</dbReference>
<evidence type="ECO:0000259" key="10">
    <source>
        <dbReference type="Pfam" id="PF02863"/>
    </source>
</evidence>